<comment type="caution">
    <text evidence="3">The sequence shown here is derived from an EMBL/GenBank/DDBJ whole genome shotgun (WGS) entry which is preliminary data.</text>
</comment>
<sequence>MENREENSMTVDQIAVASVLTIIFLAVITLNLFLAVLLWRTERQERRKYPQRTSLRNHQSPGQQASGLGDIAEVDNETNTQRAFKLRWVKSAAGTVFSNSELSADTGSEETAAAFTRSYYVVSAGPKRREISTSQACPHPATHAVKRPGGTNSSLTDVLEDCGPPLPTGSRDVELPLGKQVVRGGALNETTELSPCHYLKSNRGGTSDSNSANLLVVDHVSPAQLTLQDLQYPTEETSGGLSEGGSAIRFTASSKGIEGVAGVFGQKRRYRTHKQSRILWSFQRKEARFSDLSTPSVHPSSRSEDKAIERTQQQTNQTVTQSNEKTESTASSTELSEILEPIEEEVTLTEGASAMSEPFGSASQPTETMYVGKGKGHQVEHTCTMPAGRPSFLDQSITDDAKCSLVEGKVKPGSSINVHISNKEIQTRQASELTKRMSPGCSSEQLHEQSHTGVLLSPLSLISSMFVLSEEDLRSYHEETASSPTIDELVRQASPKLSSRSTARVKAPPGSTVEHKTGSDTAHSGNSLSSSFDLSDFHLSRHVSDSPAKEAPAGGCSRHATYDEQQKEFLSKADVRF</sequence>
<feature type="region of interest" description="Disordered" evidence="1">
    <location>
        <begin position="492"/>
        <end position="527"/>
    </location>
</feature>
<protein>
    <submittedName>
        <fullName evidence="3">Uncharacterized protein</fullName>
    </submittedName>
</protein>
<feature type="region of interest" description="Disordered" evidence="1">
    <location>
        <begin position="131"/>
        <end position="152"/>
    </location>
</feature>
<dbReference type="AlphaFoldDB" id="A0AAV4JTZ6"/>
<evidence type="ECO:0000256" key="1">
    <source>
        <dbReference type="SAM" id="MobiDB-lite"/>
    </source>
</evidence>
<keyword evidence="4" id="KW-1185">Reference proteome</keyword>
<evidence type="ECO:0000313" key="4">
    <source>
        <dbReference type="Proteomes" id="UP000762676"/>
    </source>
</evidence>
<dbReference type="EMBL" id="BMAT01003464">
    <property type="protein sequence ID" value="GFS26164.1"/>
    <property type="molecule type" value="Genomic_DNA"/>
</dbReference>
<feature type="region of interest" description="Disordered" evidence="1">
    <location>
        <begin position="290"/>
        <end position="339"/>
    </location>
</feature>
<name>A0AAV4JTZ6_9GAST</name>
<accession>A0AAV4JTZ6</accession>
<keyword evidence="2" id="KW-1133">Transmembrane helix</keyword>
<proteinExistence type="predicted"/>
<reference evidence="3 4" key="1">
    <citation type="journal article" date="2021" name="Elife">
        <title>Chloroplast acquisition without the gene transfer in kleptoplastic sea slugs, Plakobranchus ocellatus.</title>
        <authorList>
            <person name="Maeda T."/>
            <person name="Takahashi S."/>
            <person name="Yoshida T."/>
            <person name="Shimamura S."/>
            <person name="Takaki Y."/>
            <person name="Nagai Y."/>
            <person name="Toyoda A."/>
            <person name="Suzuki Y."/>
            <person name="Arimoto A."/>
            <person name="Ishii H."/>
            <person name="Satoh N."/>
            <person name="Nishiyama T."/>
            <person name="Hasebe M."/>
            <person name="Maruyama T."/>
            <person name="Minagawa J."/>
            <person name="Obokata J."/>
            <person name="Shigenobu S."/>
        </authorList>
    </citation>
    <scope>NUCLEOTIDE SEQUENCE [LARGE SCALE GENOMIC DNA]</scope>
</reference>
<feature type="compositionally biased region" description="Polar residues" evidence="1">
    <location>
        <begin position="51"/>
        <end position="66"/>
    </location>
</feature>
<feature type="transmembrane region" description="Helical" evidence="2">
    <location>
        <begin position="14"/>
        <end position="39"/>
    </location>
</feature>
<feature type="compositionally biased region" description="Low complexity" evidence="1">
    <location>
        <begin position="311"/>
        <end position="339"/>
    </location>
</feature>
<gene>
    <name evidence="3" type="ORF">ElyMa_001708700</name>
</gene>
<evidence type="ECO:0000256" key="2">
    <source>
        <dbReference type="SAM" id="Phobius"/>
    </source>
</evidence>
<evidence type="ECO:0000313" key="3">
    <source>
        <dbReference type="EMBL" id="GFS26164.1"/>
    </source>
</evidence>
<dbReference type="Proteomes" id="UP000762676">
    <property type="component" value="Unassembled WGS sequence"/>
</dbReference>
<feature type="region of interest" description="Disordered" evidence="1">
    <location>
        <begin position="47"/>
        <end position="71"/>
    </location>
</feature>
<feature type="compositionally biased region" description="Polar residues" evidence="1">
    <location>
        <begin position="291"/>
        <end position="300"/>
    </location>
</feature>
<organism evidence="3 4">
    <name type="scientific">Elysia marginata</name>
    <dbReference type="NCBI Taxonomy" id="1093978"/>
    <lineage>
        <taxon>Eukaryota</taxon>
        <taxon>Metazoa</taxon>
        <taxon>Spiralia</taxon>
        <taxon>Lophotrochozoa</taxon>
        <taxon>Mollusca</taxon>
        <taxon>Gastropoda</taxon>
        <taxon>Heterobranchia</taxon>
        <taxon>Euthyneura</taxon>
        <taxon>Panpulmonata</taxon>
        <taxon>Sacoglossa</taxon>
        <taxon>Placobranchoidea</taxon>
        <taxon>Plakobranchidae</taxon>
        <taxon>Elysia</taxon>
    </lineage>
</organism>
<keyword evidence="2" id="KW-0812">Transmembrane</keyword>
<keyword evidence="2" id="KW-0472">Membrane</keyword>